<evidence type="ECO:0000313" key="2">
    <source>
        <dbReference type="Proteomes" id="UP001060919"/>
    </source>
</evidence>
<accession>A0A915YK69</accession>
<name>A0A915YK69_9BACT</name>
<dbReference type="KEGG" id="aup:AsAng_0050920"/>
<protein>
    <submittedName>
        <fullName evidence="1">Uncharacterized protein</fullName>
    </submittedName>
</protein>
<dbReference type="Proteomes" id="UP001060919">
    <property type="component" value="Chromosome"/>
</dbReference>
<gene>
    <name evidence="1" type="ORF">AsAng_0050920</name>
</gene>
<keyword evidence="2" id="KW-1185">Reference proteome</keyword>
<sequence>MYLDESQTIQIVNFLSLFDDTTAFISDSLPLVFSQQA</sequence>
<proteinExistence type="predicted"/>
<reference evidence="1" key="1">
    <citation type="submission" date="2022-09" db="EMBL/GenBank/DDBJ databases">
        <title>Aureispira anguillicida sp. nov., isolated from Leptocephalus of Japanese eel Anguilla japonica.</title>
        <authorList>
            <person name="Yuasa K."/>
            <person name="Mekata T."/>
            <person name="Ikunari K."/>
        </authorList>
    </citation>
    <scope>NUCLEOTIDE SEQUENCE</scope>
    <source>
        <strain evidence="1">EL160426</strain>
    </source>
</reference>
<dbReference type="AlphaFoldDB" id="A0A915YK69"/>
<dbReference type="EMBL" id="AP026867">
    <property type="protein sequence ID" value="BDS14313.1"/>
    <property type="molecule type" value="Genomic_DNA"/>
</dbReference>
<evidence type="ECO:0000313" key="1">
    <source>
        <dbReference type="EMBL" id="BDS14313.1"/>
    </source>
</evidence>
<organism evidence="1 2">
    <name type="scientific">Aureispira anguillae</name>
    <dbReference type="NCBI Taxonomy" id="2864201"/>
    <lineage>
        <taxon>Bacteria</taxon>
        <taxon>Pseudomonadati</taxon>
        <taxon>Bacteroidota</taxon>
        <taxon>Saprospiria</taxon>
        <taxon>Saprospirales</taxon>
        <taxon>Saprospiraceae</taxon>
        <taxon>Aureispira</taxon>
    </lineage>
</organism>